<organism evidence="1 2">
    <name type="scientific">Entomobacter blattae</name>
    <dbReference type="NCBI Taxonomy" id="2762277"/>
    <lineage>
        <taxon>Bacteria</taxon>
        <taxon>Pseudomonadati</taxon>
        <taxon>Pseudomonadota</taxon>
        <taxon>Alphaproteobacteria</taxon>
        <taxon>Acetobacterales</taxon>
        <taxon>Acetobacteraceae</taxon>
        <taxon>Entomobacter</taxon>
    </lineage>
</organism>
<protein>
    <recommendedName>
        <fullName evidence="3">DUF3126 domain-containing protein</fullName>
    </recommendedName>
</protein>
<proteinExistence type="predicted"/>
<gene>
    <name evidence="1" type="ORF">JGUZn3_04220</name>
</gene>
<dbReference type="Proteomes" id="UP000516349">
    <property type="component" value="Chromosome"/>
</dbReference>
<sequence length="76" mass="8211">MSDQEMSVSELSRVQTCLRRLLGAAGLKVSPPPRPGLSVEVSVGGEVIGTLYKDNEDGETSYDLHITVLEEDLPPQ</sequence>
<evidence type="ECO:0000313" key="1">
    <source>
        <dbReference type="EMBL" id="QNT77672.1"/>
    </source>
</evidence>
<evidence type="ECO:0008006" key="3">
    <source>
        <dbReference type="Google" id="ProtNLM"/>
    </source>
</evidence>
<accession>A0A7H1NPG2</accession>
<name>A0A7H1NPG2_9PROT</name>
<dbReference type="AlphaFoldDB" id="A0A7H1NPG2"/>
<keyword evidence="2" id="KW-1185">Reference proteome</keyword>
<dbReference type="RefSeq" id="WP_203414107.1">
    <property type="nucleotide sequence ID" value="NZ_CP060244.1"/>
</dbReference>
<dbReference type="EMBL" id="CP060244">
    <property type="protein sequence ID" value="QNT77672.1"/>
    <property type="molecule type" value="Genomic_DNA"/>
</dbReference>
<dbReference type="KEGG" id="ebla:JGUZn3_04220"/>
<evidence type="ECO:0000313" key="2">
    <source>
        <dbReference type="Proteomes" id="UP000516349"/>
    </source>
</evidence>
<reference evidence="1 2" key="1">
    <citation type="submission" date="2020-08" db="EMBL/GenBank/DDBJ databases">
        <title>Complete genome sequence of Entomobacter blattae G55GP.</title>
        <authorList>
            <person name="Poehlein A."/>
            <person name="Guzman J."/>
            <person name="Daniel R."/>
            <person name="Vilcinskas A."/>
        </authorList>
    </citation>
    <scope>NUCLEOTIDE SEQUENCE [LARGE SCALE GENOMIC DNA]</scope>
    <source>
        <strain evidence="1 2">G55GP</strain>
    </source>
</reference>
<dbReference type="InterPro" id="IPR021473">
    <property type="entry name" value="DUF3126"/>
</dbReference>
<dbReference type="Pfam" id="PF11324">
    <property type="entry name" value="DUF3126"/>
    <property type="match status" value="1"/>
</dbReference>